<sequence length="108" mass="12573">MWTQTLQFARQVQEFLPRHHTATTVFDLTQARKCWQYVLFILLQLITETSRTCHTHEQQTPVAPSGGRWLVAAKLSPDPDTCMQKALCGRKQKLQIILKTNYSNLETW</sequence>
<keyword evidence="2" id="KW-1185">Reference proteome</keyword>
<organism evidence="1 2">
    <name type="scientific">Characodon lateralis</name>
    <dbReference type="NCBI Taxonomy" id="208331"/>
    <lineage>
        <taxon>Eukaryota</taxon>
        <taxon>Metazoa</taxon>
        <taxon>Chordata</taxon>
        <taxon>Craniata</taxon>
        <taxon>Vertebrata</taxon>
        <taxon>Euteleostomi</taxon>
        <taxon>Actinopterygii</taxon>
        <taxon>Neopterygii</taxon>
        <taxon>Teleostei</taxon>
        <taxon>Neoteleostei</taxon>
        <taxon>Acanthomorphata</taxon>
        <taxon>Ovalentaria</taxon>
        <taxon>Atherinomorphae</taxon>
        <taxon>Cyprinodontiformes</taxon>
        <taxon>Goodeidae</taxon>
        <taxon>Characodon</taxon>
    </lineage>
</organism>
<name>A0ABU7D2N2_9TELE</name>
<dbReference type="Proteomes" id="UP001352852">
    <property type="component" value="Unassembled WGS sequence"/>
</dbReference>
<accession>A0ABU7D2N2</accession>
<proteinExistence type="predicted"/>
<evidence type="ECO:0000313" key="1">
    <source>
        <dbReference type="EMBL" id="MED6269406.1"/>
    </source>
</evidence>
<evidence type="ECO:0000313" key="2">
    <source>
        <dbReference type="Proteomes" id="UP001352852"/>
    </source>
</evidence>
<protein>
    <submittedName>
        <fullName evidence="1">Uncharacterized protein</fullName>
    </submittedName>
</protein>
<gene>
    <name evidence="1" type="ORF">CHARACLAT_032783</name>
</gene>
<comment type="caution">
    <text evidence="1">The sequence shown here is derived from an EMBL/GenBank/DDBJ whole genome shotgun (WGS) entry which is preliminary data.</text>
</comment>
<reference evidence="1 2" key="1">
    <citation type="submission" date="2021-06" db="EMBL/GenBank/DDBJ databases">
        <authorList>
            <person name="Palmer J.M."/>
        </authorList>
    </citation>
    <scope>NUCLEOTIDE SEQUENCE [LARGE SCALE GENOMIC DNA]</scope>
    <source>
        <strain evidence="1 2">CL_MEX2019</strain>
        <tissue evidence="1">Muscle</tissue>
    </source>
</reference>
<dbReference type="EMBL" id="JAHUTJ010014332">
    <property type="protein sequence ID" value="MED6269406.1"/>
    <property type="molecule type" value="Genomic_DNA"/>
</dbReference>